<gene>
    <name evidence="9" type="ORF">AEAE_0027</name>
</gene>
<evidence type="ECO:0000313" key="9">
    <source>
        <dbReference type="EMBL" id="OZG56718.1"/>
    </source>
</evidence>
<dbReference type="GO" id="GO:0003755">
    <property type="term" value="F:peptidyl-prolyl cis-trans isomerase activity"/>
    <property type="evidence" value="ECO:0007669"/>
    <property type="project" value="UniProtKB-UniRule"/>
</dbReference>
<sequence>MKSRNVITRIAAGVLALGMSIAMIGCGNDNPAATAAKASGIPLLEGVKLKGYDKKGVPQLEFKKPLKISQNSIATLEQGKGADVKDGQRLCFYSDVVNARTGKAVSETFSTKKLDCTVKVTKQISSEYRKLFLSAKLGDMWAMGIPGSSSGSQTSSANSDDAYISVMKLISAEKDLTRAEGDKVSDIPANLPKVTLDKKGKPSIDMNGYKGSDKLVVQPLIKGKGAKVGEHAVVSVNYTGWLLNGKQFDSSWDRGQSAEFSLDQVVKGWSQGLAGQTVGSQVLLVVPPSLGYGNQASGKIPANSTLVFVVDILSAN</sequence>
<comment type="similarity">
    <text evidence="2 6">Belongs to the FKBP-type PPIase family.</text>
</comment>
<feature type="chain" id="PRO_5039002520" description="Peptidyl-prolyl cis-trans isomerase" evidence="7">
    <location>
        <begin position="25"/>
        <end position="316"/>
    </location>
</feature>
<proteinExistence type="inferred from homology"/>
<feature type="domain" description="PPIase FKBP-type" evidence="8">
    <location>
        <begin position="231"/>
        <end position="316"/>
    </location>
</feature>
<dbReference type="Pfam" id="PF00254">
    <property type="entry name" value="FKBP_C"/>
    <property type="match status" value="1"/>
</dbReference>
<evidence type="ECO:0000256" key="1">
    <source>
        <dbReference type="ARBA" id="ARBA00000971"/>
    </source>
</evidence>
<keyword evidence="10" id="KW-1185">Reference proteome</keyword>
<keyword evidence="7" id="KW-0732">Signal</keyword>
<dbReference type="AlphaFoldDB" id="A0A261FC92"/>
<dbReference type="InterPro" id="IPR001179">
    <property type="entry name" value="PPIase_FKBP_dom"/>
</dbReference>
<protein>
    <recommendedName>
        <fullName evidence="6">Peptidyl-prolyl cis-trans isomerase</fullName>
        <ecNumber evidence="6">5.2.1.8</ecNumber>
    </recommendedName>
</protein>
<feature type="signal peptide" evidence="7">
    <location>
        <begin position="1"/>
        <end position="24"/>
    </location>
</feature>
<dbReference type="Gene3D" id="3.10.50.40">
    <property type="match status" value="1"/>
</dbReference>
<evidence type="ECO:0000256" key="7">
    <source>
        <dbReference type="SAM" id="SignalP"/>
    </source>
</evidence>
<evidence type="ECO:0000259" key="8">
    <source>
        <dbReference type="PROSITE" id="PS50059"/>
    </source>
</evidence>
<evidence type="ECO:0000313" key="10">
    <source>
        <dbReference type="Proteomes" id="UP000228976"/>
    </source>
</evidence>
<evidence type="ECO:0000256" key="3">
    <source>
        <dbReference type="ARBA" id="ARBA00023110"/>
    </source>
</evidence>
<dbReference type="RefSeq" id="WP_244569561.1">
    <property type="nucleotide sequence ID" value="NZ_JACBYZ010000001.1"/>
</dbReference>
<dbReference type="Proteomes" id="UP000228976">
    <property type="component" value="Unassembled WGS sequence"/>
</dbReference>
<comment type="caution">
    <text evidence="9">The sequence shown here is derived from an EMBL/GenBank/DDBJ whole genome shotgun (WGS) entry which is preliminary data.</text>
</comment>
<keyword evidence="3 5" id="KW-0697">Rotamase</keyword>
<organism evidence="9 10">
    <name type="scientific">Aeriscardovia aeriphila</name>
    <dbReference type="NCBI Taxonomy" id="218139"/>
    <lineage>
        <taxon>Bacteria</taxon>
        <taxon>Bacillati</taxon>
        <taxon>Actinomycetota</taxon>
        <taxon>Actinomycetes</taxon>
        <taxon>Bifidobacteriales</taxon>
        <taxon>Bifidobacteriaceae</taxon>
        <taxon>Aeriscardovia</taxon>
    </lineage>
</organism>
<accession>A0A261FC92</accession>
<dbReference type="PROSITE" id="PS51257">
    <property type="entry name" value="PROKAR_LIPOPROTEIN"/>
    <property type="match status" value="1"/>
</dbReference>
<keyword evidence="4 5" id="KW-0413">Isomerase</keyword>
<dbReference type="PROSITE" id="PS50059">
    <property type="entry name" value="FKBP_PPIASE"/>
    <property type="match status" value="1"/>
</dbReference>
<evidence type="ECO:0000256" key="6">
    <source>
        <dbReference type="RuleBase" id="RU003915"/>
    </source>
</evidence>
<evidence type="ECO:0000256" key="4">
    <source>
        <dbReference type="ARBA" id="ARBA00023235"/>
    </source>
</evidence>
<dbReference type="SUPFAM" id="SSF54534">
    <property type="entry name" value="FKBP-like"/>
    <property type="match status" value="1"/>
</dbReference>
<dbReference type="PANTHER" id="PTHR43811">
    <property type="entry name" value="FKBP-TYPE PEPTIDYL-PROLYL CIS-TRANS ISOMERASE FKPA"/>
    <property type="match status" value="1"/>
</dbReference>
<evidence type="ECO:0000256" key="5">
    <source>
        <dbReference type="PROSITE-ProRule" id="PRU00277"/>
    </source>
</evidence>
<dbReference type="InterPro" id="IPR046357">
    <property type="entry name" value="PPIase_dom_sf"/>
</dbReference>
<evidence type="ECO:0000256" key="2">
    <source>
        <dbReference type="ARBA" id="ARBA00006577"/>
    </source>
</evidence>
<dbReference type="EC" id="5.2.1.8" evidence="6"/>
<reference evidence="9 10" key="1">
    <citation type="journal article" date="2017" name="BMC Genomics">
        <title>Comparative genomic and phylogenomic analyses of the Bifidobacteriaceae family.</title>
        <authorList>
            <person name="Lugli G.A."/>
            <person name="Milani C."/>
            <person name="Turroni F."/>
            <person name="Duranti S."/>
            <person name="Mancabelli L."/>
            <person name="Mangifesta M."/>
            <person name="Ferrario C."/>
            <person name="Modesto M."/>
            <person name="Mattarelli P."/>
            <person name="Jiri K."/>
            <person name="van Sinderen D."/>
            <person name="Ventura M."/>
        </authorList>
    </citation>
    <scope>NUCLEOTIDE SEQUENCE [LARGE SCALE GENOMIC DNA]</scope>
    <source>
        <strain evidence="9 10">LMG 21773</strain>
    </source>
</reference>
<comment type="catalytic activity">
    <reaction evidence="1 5 6">
        <text>[protein]-peptidylproline (omega=180) = [protein]-peptidylproline (omega=0)</text>
        <dbReference type="Rhea" id="RHEA:16237"/>
        <dbReference type="Rhea" id="RHEA-COMP:10747"/>
        <dbReference type="Rhea" id="RHEA-COMP:10748"/>
        <dbReference type="ChEBI" id="CHEBI:83833"/>
        <dbReference type="ChEBI" id="CHEBI:83834"/>
        <dbReference type="EC" id="5.2.1.8"/>
    </reaction>
</comment>
<dbReference type="EMBL" id="MWWU01000001">
    <property type="protein sequence ID" value="OZG56718.1"/>
    <property type="molecule type" value="Genomic_DNA"/>
</dbReference>
<dbReference type="PANTHER" id="PTHR43811:SF19">
    <property type="entry name" value="39 KDA FK506-BINDING NUCLEAR PROTEIN"/>
    <property type="match status" value="1"/>
</dbReference>
<name>A0A261FC92_9BIFI</name>